<dbReference type="Proteomes" id="UP000000417">
    <property type="component" value="Chromosome"/>
</dbReference>
<evidence type="ECO:0000313" key="4">
    <source>
        <dbReference type="EMBL" id="BAD39549.1"/>
    </source>
</evidence>
<accession>Q67RZ4</accession>
<feature type="region of interest" description="Disordered" evidence="1">
    <location>
        <begin position="76"/>
        <end position="132"/>
    </location>
</feature>
<dbReference type="PANTHER" id="PTHR31157:SF1">
    <property type="entry name" value="SCP DOMAIN-CONTAINING PROTEIN"/>
    <property type="match status" value="1"/>
</dbReference>
<dbReference type="AlphaFoldDB" id="Q67RZ4"/>
<evidence type="ECO:0000259" key="3">
    <source>
        <dbReference type="Pfam" id="PF00188"/>
    </source>
</evidence>
<dbReference type="EMBL" id="AP006840">
    <property type="protein sequence ID" value="BAD39549.1"/>
    <property type="molecule type" value="Genomic_DNA"/>
</dbReference>
<feature type="chain" id="PRO_5004269348" description="SCP domain-containing protein" evidence="2">
    <location>
        <begin position="43"/>
        <end position="259"/>
    </location>
</feature>
<reference evidence="4 5" key="1">
    <citation type="journal article" date="2004" name="Nucleic Acids Res.">
        <title>Genome sequence of Symbiobacterium thermophilum, an uncultivable bacterium that depends on microbial commensalism.</title>
        <authorList>
            <person name="Ueda K."/>
            <person name="Yamashita A."/>
            <person name="Ishikawa J."/>
            <person name="Shimada M."/>
            <person name="Watsuji T."/>
            <person name="Morimura K."/>
            <person name="Ikeda H."/>
            <person name="Hattori M."/>
            <person name="Beppu T."/>
        </authorList>
    </citation>
    <scope>NUCLEOTIDE SEQUENCE [LARGE SCALE GENOMIC DNA]</scope>
    <source>
        <strain evidence="5">T / IAM 14863</strain>
    </source>
</reference>
<keyword evidence="5" id="KW-1185">Reference proteome</keyword>
<feature type="compositionally biased region" description="Low complexity" evidence="1">
    <location>
        <begin position="76"/>
        <end position="130"/>
    </location>
</feature>
<dbReference type="eggNOG" id="COG2340">
    <property type="taxonomic scope" value="Bacteria"/>
</dbReference>
<name>Q67RZ4_SYMTH</name>
<dbReference type="HOGENOM" id="CLU_048111_0_2_9"/>
<feature type="domain" description="SCP" evidence="3">
    <location>
        <begin position="141"/>
        <end position="256"/>
    </location>
</feature>
<dbReference type="SUPFAM" id="SSF55797">
    <property type="entry name" value="PR-1-like"/>
    <property type="match status" value="1"/>
</dbReference>
<dbReference type="InterPro" id="IPR014044">
    <property type="entry name" value="CAP_dom"/>
</dbReference>
<dbReference type="InterPro" id="IPR014258">
    <property type="entry name" value="CAP_domain_YkwD-like"/>
</dbReference>
<keyword evidence="2" id="KW-0732">Signal</keyword>
<dbReference type="STRING" id="292459.STH564"/>
<proteinExistence type="predicted"/>
<evidence type="ECO:0000313" key="5">
    <source>
        <dbReference type="Proteomes" id="UP000000417"/>
    </source>
</evidence>
<gene>
    <name evidence="4" type="ordered locus">STH564</name>
</gene>
<sequence>MGHRRVTSGKGGESMRINKIKGLAIALAVAASALTFSAPASAATIYVTYQTPVRYTTSNLLNRYVTLVTVRWSSGQTTVKQTVPTQQTTWKQTTSIQTQPSPSKPTTTQTSTPQTSTPTQQTTPQTQTTSAGLTAAEQQMLNLVNQERAKAGLKPLQADAQLTKLARMKSQDMINKGYFSHNSPTYGSPFDMMKAYGVSYRTAGENIAGNQSVQAAHTALMNSSGHRANILNANYTHVGIGIVEGGPYGMMFTQMFVGR</sequence>
<dbReference type="Pfam" id="PF00188">
    <property type="entry name" value="CAP"/>
    <property type="match status" value="1"/>
</dbReference>
<dbReference type="KEGG" id="sth:STH564"/>
<protein>
    <recommendedName>
        <fullName evidence="3">SCP domain-containing protein</fullName>
    </recommendedName>
</protein>
<dbReference type="Gene3D" id="3.40.33.10">
    <property type="entry name" value="CAP"/>
    <property type="match status" value="1"/>
</dbReference>
<organism evidence="4 5">
    <name type="scientific">Symbiobacterium thermophilum (strain DSM 24528 / JCM 14929 / IAM 14863 / T)</name>
    <dbReference type="NCBI Taxonomy" id="292459"/>
    <lineage>
        <taxon>Bacteria</taxon>
        <taxon>Bacillati</taxon>
        <taxon>Bacillota</taxon>
        <taxon>Clostridia</taxon>
        <taxon>Eubacteriales</taxon>
        <taxon>Symbiobacteriaceae</taxon>
        <taxon>Symbiobacterium</taxon>
    </lineage>
</organism>
<dbReference type="PANTHER" id="PTHR31157">
    <property type="entry name" value="SCP DOMAIN-CONTAINING PROTEIN"/>
    <property type="match status" value="1"/>
</dbReference>
<evidence type="ECO:0000256" key="1">
    <source>
        <dbReference type="SAM" id="MobiDB-lite"/>
    </source>
</evidence>
<evidence type="ECO:0000256" key="2">
    <source>
        <dbReference type="SAM" id="SignalP"/>
    </source>
</evidence>
<dbReference type="CDD" id="cd05379">
    <property type="entry name" value="CAP_bacterial"/>
    <property type="match status" value="1"/>
</dbReference>
<dbReference type="InterPro" id="IPR035940">
    <property type="entry name" value="CAP_sf"/>
</dbReference>
<dbReference type="NCBIfam" id="TIGR02909">
    <property type="entry name" value="spore_YkwD"/>
    <property type="match status" value="1"/>
</dbReference>
<feature type="signal peptide" evidence="2">
    <location>
        <begin position="1"/>
        <end position="42"/>
    </location>
</feature>